<dbReference type="AlphaFoldDB" id="A0A5E4D091"/>
<evidence type="ECO:0000313" key="4">
    <source>
        <dbReference type="Proteomes" id="UP000335636"/>
    </source>
</evidence>
<evidence type="ECO:0000313" key="3">
    <source>
        <dbReference type="EMBL" id="VTJ86930.1"/>
    </source>
</evidence>
<evidence type="ECO:0000256" key="1">
    <source>
        <dbReference type="SAM" id="Phobius"/>
    </source>
</evidence>
<evidence type="ECO:0000313" key="2">
    <source>
        <dbReference type="EMBL" id="KAF7482902.1"/>
    </source>
</evidence>
<dbReference type="EMBL" id="CABDUW010002468">
    <property type="protein sequence ID" value="VTJ86930.1"/>
    <property type="molecule type" value="Genomic_DNA"/>
</dbReference>
<accession>A0A5E4D091</accession>
<reference evidence="3 4" key="1">
    <citation type="submission" date="2019-04" db="EMBL/GenBank/DDBJ databases">
        <authorList>
            <person name="Alioto T."/>
            <person name="Alioto T."/>
        </authorList>
    </citation>
    <scope>NUCLEOTIDE SEQUENCE [LARGE SCALE GENOMIC DNA]</scope>
</reference>
<keyword evidence="1" id="KW-0812">Transmembrane</keyword>
<sequence length="151" mass="17593">MGKITPRTWNLWRPGLQGMELSRSGQLWWCLLGRSRDTHAMHHEGLPEPCTLRWEPHPQLTIYVLGIIAGLVVLGAVVVIAIWMKMNHTREEECEFSHFKHCLTNRKRHTHTHARLTGAPDSQQLEVRRIFLRRTDVMLIQTLHISFPYAS</sequence>
<dbReference type="Proteomes" id="UP000662637">
    <property type="component" value="Unassembled WGS sequence"/>
</dbReference>
<keyword evidence="1" id="KW-0472">Membrane</keyword>
<reference evidence="2" key="2">
    <citation type="submission" date="2020-08" db="EMBL/GenBank/DDBJ databases">
        <authorList>
            <person name="Shumante A."/>
            <person name="Zimin A.V."/>
            <person name="Puiu D."/>
            <person name="Salzberg S.L."/>
        </authorList>
    </citation>
    <scope>NUCLEOTIDE SEQUENCE</scope>
    <source>
        <strain evidence="2">WC2-LM</strain>
        <tissue evidence="2">Liver</tissue>
    </source>
</reference>
<gene>
    <name evidence="2" type="ORF">GHT09_005786</name>
    <name evidence="3" type="ORF">MONAX_5E026528</name>
</gene>
<name>A0A5E4D091_MARMO</name>
<keyword evidence="4" id="KW-1185">Reference proteome</keyword>
<proteinExistence type="predicted"/>
<dbReference type="Proteomes" id="UP000335636">
    <property type="component" value="Unassembled WGS sequence"/>
</dbReference>
<dbReference type="EMBL" id="WJEC01000500">
    <property type="protein sequence ID" value="KAF7482902.1"/>
    <property type="molecule type" value="Genomic_DNA"/>
</dbReference>
<protein>
    <submittedName>
        <fullName evidence="3">Uncharacterized protein</fullName>
    </submittedName>
</protein>
<keyword evidence="1" id="KW-1133">Transmembrane helix</keyword>
<feature type="transmembrane region" description="Helical" evidence="1">
    <location>
        <begin position="62"/>
        <end position="83"/>
    </location>
</feature>
<organism evidence="3 4">
    <name type="scientific">Marmota monax</name>
    <name type="common">Woodchuck</name>
    <dbReference type="NCBI Taxonomy" id="9995"/>
    <lineage>
        <taxon>Eukaryota</taxon>
        <taxon>Metazoa</taxon>
        <taxon>Chordata</taxon>
        <taxon>Craniata</taxon>
        <taxon>Vertebrata</taxon>
        <taxon>Euteleostomi</taxon>
        <taxon>Mammalia</taxon>
        <taxon>Eutheria</taxon>
        <taxon>Euarchontoglires</taxon>
        <taxon>Glires</taxon>
        <taxon>Rodentia</taxon>
        <taxon>Sciuromorpha</taxon>
        <taxon>Sciuridae</taxon>
        <taxon>Xerinae</taxon>
        <taxon>Marmotini</taxon>
        <taxon>Marmota</taxon>
    </lineage>
</organism>